<dbReference type="Gene3D" id="3.40.630.10">
    <property type="entry name" value="Zn peptidases"/>
    <property type="match status" value="1"/>
</dbReference>
<keyword evidence="8" id="KW-1015">Disulfide bond</keyword>
<evidence type="ECO:0000256" key="2">
    <source>
        <dbReference type="ARBA" id="ARBA00004613"/>
    </source>
</evidence>
<sequence>MFPIVLVLTLLLGHTCAGDWALPQLPLRVKKSPEAEFRSLIDQEATRASDSVHYSSLAREDWTIDFDQYRGQYVLRVGVAAKEDLKTLYTAAHQLDVLVWEFSVSKLFIDLQVSVDSGVKYLQHIMAQSPGMDLQLELLVHDLPQAVFETYALPDIDDDFSVQQDLFFKRYRDLKTIYRWFDLLVATYPDLLEVEWIGQTYEGRDIKAVRLTAHKSEPSPEKPLKTLVITSGIHAREWISVSTSCYILYRLLQDYEKGKKKARLYLDSMDFLFLPVMNPDGYEHTWTTDRLWRKNKQRTYNPRCLGIDIDHSFNYHFTRSEDSPCSENYPGEGAFESLESSVWDRYLNETKHDHPIYGYIDLHSYAEEILYPYAYTCSEKPRDEENLIELAYGLSQSIRLTSGKSYAVLSACEDKGSDLLPAMGAGSALDYMYHNKAYWAFVLKLRDTGSHGFLLPPKFIVPVGKEIYSSIKYFSSFVTDK</sequence>
<evidence type="ECO:0000256" key="5">
    <source>
        <dbReference type="ARBA" id="ARBA00022723"/>
    </source>
</evidence>
<evidence type="ECO:0000256" key="8">
    <source>
        <dbReference type="ARBA" id="ARBA00023157"/>
    </source>
</evidence>
<dbReference type="SUPFAM" id="SSF53187">
    <property type="entry name" value="Zn-dependent exopeptidases"/>
    <property type="match status" value="1"/>
</dbReference>
<dbReference type="Proteomes" id="UP000738402">
    <property type="component" value="Unassembled WGS sequence"/>
</dbReference>
<name>A0AAN6D5U2_9ASCO</name>
<evidence type="ECO:0000313" key="16">
    <source>
        <dbReference type="Proteomes" id="UP000738402"/>
    </source>
</evidence>
<evidence type="ECO:0000259" key="14">
    <source>
        <dbReference type="PROSITE" id="PS52035"/>
    </source>
</evidence>
<dbReference type="PROSITE" id="PS00133">
    <property type="entry name" value="CARBOXYPEPT_ZN_2"/>
    <property type="match status" value="1"/>
</dbReference>
<feature type="domain" description="Peptidase M14" evidence="14">
    <location>
        <begin position="170"/>
        <end position="478"/>
    </location>
</feature>
<reference evidence="15" key="1">
    <citation type="journal article" date="2021" name="G3 (Bethesda)">
        <title>Genomic diversity, chromosomal rearrangements, and interspecies hybridization in the ogataea polymorpha species complex.</title>
        <authorList>
            <person name="Hanson S.J."/>
            <person name="Cinneide E.O."/>
            <person name="Salzberg L.I."/>
            <person name="Wolfe K.H."/>
            <person name="McGowan J."/>
            <person name="Fitzpatrick D.A."/>
            <person name="Matlin K."/>
        </authorList>
    </citation>
    <scope>NUCLEOTIDE SEQUENCE</scope>
    <source>
        <strain evidence="15">83-405-1</strain>
    </source>
</reference>
<evidence type="ECO:0000256" key="3">
    <source>
        <dbReference type="ARBA" id="ARBA00005988"/>
    </source>
</evidence>
<dbReference type="PROSITE" id="PS52035">
    <property type="entry name" value="PEPTIDASE_M14"/>
    <property type="match status" value="1"/>
</dbReference>
<keyword evidence="5" id="KW-0479">Metal-binding</keyword>
<evidence type="ECO:0000256" key="13">
    <source>
        <dbReference type="SAM" id="SignalP"/>
    </source>
</evidence>
<keyword evidence="4" id="KW-0964">Secreted</keyword>
<feature type="chain" id="PRO_5042934613" description="Inactive metallocarboxypeptidase ECM14" evidence="13">
    <location>
        <begin position="18"/>
        <end position="481"/>
    </location>
</feature>
<dbReference type="PANTHER" id="PTHR11705:SF147">
    <property type="entry name" value="INACTIVE METALLOCARBOXYPEPTIDASE ECM14"/>
    <property type="match status" value="1"/>
</dbReference>
<evidence type="ECO:0000256" key="1">
    <source>
        <dbReference type="ARBA" id="ARBA00001947"/>
    </source>
</evidence>
<comment type="caution">
    <text evidence="12">Lacks conserved residue(s) required for the propagation of feature annotation.</text>
</comment>
<dbReference type="GO" id="GO:0005576">
    <property type="term" value="C:extracellular region"/>
    <property type="evidence" value="ECO:0007669"/>
    <property type="project" value="UniProtKB-SubCell"/>
</dbReference>
<keyword evidence="7" id="KW-0862">Zinc</keyword>
<evidence type="ECO:0000256" key="12">
    <source>
        <dbReference type="PROSITE-ProRule" id="PRU01379"/>
    </source>
</evidence>
<comment type="subcellular location">
    <subcellularLocation>
        <location evidence="2">Secreted</location>
    </subcellularLocation>
</comment>
<dbReference type="CDD" id="cd03860">
    <property type="entry name" value="M14_CP_A-B_like"/>
    <property type="match status" value="1"/>
</dbReference>
<dbReference type="InterPro" id="IPR057247">
    <property type="entry name" value="CARBOXYPEPT_ZN_2"/>
</dbReference>
<dbReference type="PANTHER" id="PTHR11705">
    <property type="entry name" value="PROTEASE FAMILY M14 CARBOXYPEPTIDASE A,B"/>
    <property type="match status" value="1"/>
</dbReference>
<dbReference type="AlphaFoldDB" id="A0AAN6D5U2"/>
<evidence type="ECO:0000256" key="6">
    <source>
        <dbReference type="ARBA" id="ARBA00022729"/>
    </source>
</evidence>
<evidence type="ECO:0000256" key="7">
    <source>
        <dbReference type="ARBA" id="ARBA00022833"/>
    </source>
</evidence>
<accession>A0AAN6D5U2</accession>
<dbReference type="PROSITE" id="PS00132">
    <property type="entry name" value="CARBOXYPEPT_ZN_1"/>
    <property type="match status" value="1"/>
</dbReference>
<comment type="function">
    <text evidence="9">Inactive carboxypeptidase that may play a role in cell wall organization and biogenesis.</text>
</comment>
<dbReference type="InterPro" id="IPR000834">
    <property type="entry name" value="Peptidase_M14"/>
</dbReference>
<evidence type="ECO:0000256" key="9">
    <source>
        <dbReference type="ARBA" id="ARBA00025210"/>
    </source>
</evidence>
<dbReference type="GO" id="GO:0004181">
    <property type="term" value="F:metallocarboxypeptidase activity"/>
    <property type="evidence" value="ECO:0007669"/>
    <property type="project" value="InterPro"/>
</dbReference>
<keyword evidence="6 13" id="KW-0732">Signal</keyword>
<dbReference type="GO" id="GO:0008270">
    <property type="term" value="F:zinc ion binding"/>
    <property type="evidence" value="ECO:0007669"/>
    <property type="project" value="InterPro"/>
</dbReference>
<comment type="caution">
    <text evidence="15">The sequence shown here is derived from an EMBL/GenBank/DDBJ whole genome shotgun (WGS) entry which is preliminary data.</text>
</comment>
<dbReference type="FunFam" id="3.40.630.10:FF:000060">
    <property type="entry name" value="Putative metallocarboxypeptidase ecm14"/>
    <property type="match status" value="1"/>
</dbReference>
<evidence type="ECO:0000256" key="10">
    <source>
        <dbReference type="ARBA" id="ARBA00026187"/>
    </source>
</evidence>
<dbReference type="PRINTS" id="PR00765">
    <property type="entry name" value="CRBOXYPTASEA"/>
</dbReference>
<dbReference type="InterPro" id="IPR057246">
    <property type="entry name" value="CARBOXYPEPT_ZN_1"/>
</dbReference>
<evidence type="ECO:0000256" key="4">
    <source>
        <dbReference type="ARBA" id="ARBA00022525"/>
    </source>
</evidence>
<dbReference type="Pfam" id="PF00246">
    <property type="entry name" value="Peptidase_M14"/>
    <property type="match status" value="1"/>
</dbReference>
<dbReference type="SMART" id="SM00631">
    <property type="entry name" value="Zn_pept"/>
    <property type="match status" value="1"/>
</dbReference>
<dbReference type="EMBL" id="JAHLUH010000006">
    <property type="protein sequence ID" value="KAG7727706.1"/>
    <property type="molecule type" value="Genomic_DNA"/>
</dbReference>
<feature type="signal peptide" evidence="13">
    <location>
        <begin position="1"/>
        <end position="17"/>
    </location>
</feature>
<dbReference type="GO" id="GO:0006508">
    <property type="term" value="P:proteolysis"/>
    <property type="evidence" value="ECO:0007669"/>
    <property type="project" value="InterPro"/>
</dbReference>
<evidence type="ECO:0000313" key="15">
    <source>
        <dbReference type="EMBL" id="KAG7727706.1"/>
    </source>
</evidence>
<proteinExistence type="inferred from homology"/>
<evidence type="ECO:0000256" key="11">
    <source>
        <dbReference type="ARBA" id="ARBA00026213"/>
    </source>
</evidence>
<gene>
    <name evidence="15" type="ORF">KL933_002640</name>
</gene>
<comment type="cofactor">
    <cofactor evidence="1">
        <name>Zn(2+)</name>
        <dbReference type="ChEBI" id="CHEBI:29105"/>
    </cofactor>
</comment>
<comment type="similarity">
    <text evidence="3 12">Belongs to the peptidase M14 family.</text>
</comment>
<protein>
    <recommendedName>
        <fullName evidence="10">Inactive metallocarboxypeptidase ECM14</fullName>
    </recommendedName>
    <alternativeName>
        <fullName evidence="11">Inactive metallocarboxypeptidase ecm14</fullName>
    </alternativeName>
</protein>
<organism evidence="15 16">
    <name type="scientific">Ogataea haglerorum</name>
    <dbReference type="NCBI Taxonomy" id="1937702"/>
    <lineage>
        <taxon>Eukaryota</taxon>
        <taxon>Fungi</taxon>
        <taxon>Dikarya</taxon>
        <taxon>Ascomycota</taxon>
        <taxon>Saccharomycotina</taxon>
        <taxon>Pichiomycetes</taxon>
        <taxon>Pichiales</taxon>
        <taxon>Pichiaceae</taxon>
        <taxon>Ogataea</taxon>
    </lineage>
</organism>